<protein>
    <submittedName>
        <fullName evidence="1">Uncharacterized protein</fullName>
    </submittedName>
</protein>
<proteinExistence type="predicted"/>
<organism evidence="1">
    <name type="scientific">Spongospora subterranea</name>
    <dbReference type="NCBI Taxonomy" id="70186"/>
    <lineage>
        <taxon>Eukaryota</taxon>
        <taxon>Sar</taxon>
        <taxon>Rhizaria</taxon>
        <taxon>Endomyxa</taxon>
        <taxon>Phytomyxea</taxon>
        <taxon>Plasmodiophorida</taxon>
        <taxon>Plasmodiophoridae</taxon>
        <taxon>Spongospora</taxon>
    </lineage>
</organism>
<dbReference type="InterPro" id="IPR029016">
    <property type="entry name" value="GAF-like_dom_sf"/>
</dbReference>
<sequence length="109" mass="12758">MIIPDAYADPRFDQEYDIESSYKTTSVLVAAVRDRANLIAAVLEYRNKQDHQYVKDYFTIEHAAALHKRTLEMREILAVILDHVWAHYTNLDWSSRADLILLYRTSSAR</sequence>
<reference evidence="1" key="1">
    <citation type="submission" date="2015-04" db="EMBL/GenBank/DDBJ databases">
        <title>The genome sequence of the plant pathogenic Rhizarian Plasmodiophora brassicae reveals insights in its biotrophic life cycle and the origin of chitin synthesis.</title>
        <authorList>
            <person name="Schwelm A."/>
            <person name="Fogelqvist J."/>
            <person name="Knaust A."/>
            <person name="Julke S."/>
            <person name="Lilja T."/>
            <person name="Dhandapani V."/>
            <person name="Bonilla-Rosso G."/>
            <person name="Karlsson M."/>
            <person name="Shevchenko A."/>
            <person name="Choi S.R."/>
            <person name="Kim H.G."/>
            <person name="Park J.Y."/>
            <person name="Lim Y.P."/>
            <person name="Ludwig-Muller J."/>
            <person name="Dixelius C."/>
        </authorList>
    </citation>
    <scope>NUCLEOTIDE SEQUENCE</scope>
    <source>
        <tissue evidence="1">Potato root galls</tissue>
    </source>
</reference>
<dbReference type="SUPFAM" id="SSF55781">
    <property type="entry name" value="GAF domain-like"/>
    <property type="match status" value="1"/>
</dbReference>
<dbReference type="EMBL" id="HACM01010059">
    <property type="protein sequence ID" value="CRZ10501.1"/>
    <property type="molecule type" value="Transcribed_RNA"/>
</dbReference>
<accession>A0A0H5R9M9</accession>
<evidence type="ECO:0000313" key="1">
    <source>
        <dbReference type="EMBL" id="CRZ10501.1"/>
    </source>
</evidence>
<dbReference type="AlphaFoldDB" id="A0A0H5R9M9"/>
<dbReference type="Gene3D" id="3.30.450.40">
    <property type="match status" value="1"/>
</dbReference>
<name>A0A0H5R9M9_9EUKA</name>